<feature type="signal peptide" evidence="2">
    <location>
        <begin position="1"/>
        <end position="22"/>
    </location>
</feature>
<keyword evidence="1 2" id="KW-0732">Signal</keyword>
<dbReference type="Gene3D" id="3.40.190.10">
    <property type="entry name" value="Periplasmic binding protein-like II"/>
    <property type="match status" value="2"/>
</dbReference>
<organism evidence="3 4">
    <name type="scientific">Dethiosulfovibrio salsuginis</name>
    <dbReference type="NCBI Taxonomy" id="561720"/>
    <lineage>
        <taxon>Bacteria</taxon>
        <taxon>Thermotogati</taxon>
        <taxon>Synergistota</taxon>
        <taxon>Synergistia</taxon>
        <taxon>Synergistales</taxon>
        <taxon>Dethiosulfovibrionaceae</taxon>
        <taxon>Dethiosulfovibrio</taxon>
    </lineage>
</organism>
<dbReference type="PANTHER" id="PTHR30006:SF2">
    <property type="entry name" value="ABC TRANSPORTER SUBSTRATE-BINDING PROTEIN"/>
    <property type="match status" value="1"/>
</dbReference>
<dbReference type="GO" id="GO:0030976">
    <property type="term" value="F:thiamine pyrophosphate binding"/>
    <property type="evidence" value="ECO:0007669"/>
    <property type="project" value="TreeGrafter"/>
</dbReference>
<evidence type="ECO:0000256" key="2">
    <source>
        <dbReference type="SAM" id="SignalP"/>
    </source>
</evidence>
<dbReference type="PIRSF" id="PIRSF002825">
    <property type="entry name" value="CfbpA"/>
    <property type="match status" value="1"/>
</dbReference>
<sequence length="332" mass="35961">MRKISVLAAFLAVAVLAGTALASQSVKAYTTLEEPLAKALFDRFTADTGIAVEWVRLSSGEAVARMEAEKANPQASVWVGGVGTLHIDAKAKGLTAPYRSRVAKNVSPKHRDADDYWIGLYVGPIAFAMNTERAKDLGLSMPTSWADMIKPEYKGYIRMANPSTSGTAYNVITNVIRIFGGEEQGFEYLAALNANIDQYTKSGSAPGKNCAIGEIPIAIGYLHDMIRLKEQGAPIEIAVPSDGTGFETASMSMVKNGPNPVEGKKLYDWVLGKTAQDIVAQWYVIPLSEEAEAPKTGFSLATMVLVDQDDQWDAANKARLVERWNKEIPGNK</sequence>
<evidence type="ECO:0000313" key="3">
    <source>
        <dbReference type="EMBL" id="SMG30497.1"/>
    </source>
</evidence>
<keyword evidence="4" id="KW-1185">Reference proteome</keyword>
<dbReference type="GO" id="GO:0030975">
    <property type="term" value="F:thiamine binding"/>
    <property type="evidence" value="ECO:0007669"/>
    <property type="project" value="TreeGrafter"/>
</dbReference>
<feature type="chain" id="PRO_5012168675" evidence="2">
    <location>
        <begin position="23"/>
        <end position="332"/>
    </location>
</feature>
<name>A0A1X7JR08_9BACT</name>
<dbReference type="AlphaFoldDB" id="A0A1X7JR08"/>
<protein>
    <submittedName>
        <fullName evidence="3">Iron(III) transport system substrate-binding protein</fullName>
    </submittedName>
</protein>
<dbReference type="STRING" id="561720.SAMN06275492_11515"/>
<dbReference type="PANTHER" id="PTHR30006">
    <property type="entry name" value="THIAMINE-BINDING PERIPLASMIC PROTEIN-RELATED"/>
    <property type="match status" value="1"/>
</dbReference>
<dbReference type="InterPro" id="IPR026045">
    <property type="entry name" value="Ferric-bd"/>
</dbReference>
<dbReference type="OrthoDB" id="179400at2"/>
<dbReference type="SUPFAM" id="SSF53850">
    <property type="entry name" value="Periplasmic binding protein-like II"/>
    <property type="match status" value="1"/>
</dbReference>
<gene>
    <name evidence="3" type="ORF">SAMN06275492_11515</name>
</gene>
<dbReference type="Pfam" id="PF13343">
    <property type="entry name" value="SBP_bac_6"/>
    <property type="match status" value="1"/>
</dbReference>
<dbReference type="Proteomes" id="UP000193355">
    <property type="component" value="Unassembled WGS sequence"/>
</dbReference>
<dbReference type="GO" id="GO:0015888">
    <property type="term" value="P:thiamine transport"/>
    <property type="evidence" value="ECO:0007669"/>
    <property type="project" value="TreeGrafter"/>
</dbReference>
<proteinExistence type="predicted"/>
<accession>A0A1X7JR08</accession>
<dbReference type="GO" id="GO:0030288">
    <property type="term" value="C:outer membrane-bounded periplasmic space"/>
    <property type="evidence" value="ECO:0007669"/>
    <property type="project" value="TreeGrafter"/>
</dbReference>
<evidence type="ECO:0000313" key="4">
    <source>
        <dbReference type="Proteomes" id="UP000193355"/>
    </source>
</evidence>
<evidence type="ECO:0000256" key="1">
    <source>
        <dbReference type="ARBA" id="ARBA00022729"/>
    </source>
</evidence>
<dbReference type="EMBL" id="FXBB01000015">
    <property type="protein sequence ID" value="SMG30497.1"/>
    <property type="molecule type" value="Genomic_DNA"/>
</dbReference>
<dbReference type="RefSeq" id="WP_085544624.1">
    <property type="nucleotide sequence ID" value="NZ_FXBB01000015.1"/>
</dbReference>
<reference evidence="4" key="1">
    <citation type="submission" date="2017-04" db="EMBL/GenBank/DDBJ databases">
        <authorList>
            <person name="Varghese N."/>
            <person name="Submissions S."/>
        </authorList>
    </citation>
    <scope>NUCLEOTIDE SEQUENCE [LARGE SCALE GENOMIC DNA]</scope>
    <source>
        <strain evidence="4">USBA 82</strain>
    </source>
</reference>
<dbReference type="CDD" id="cd13544">
    <property type="entry name" value="PBP2_Fbp_like_1"/>
    <property type="match status" value="1"/>
</dbReference>